<gene>
    <name evidence="2" type="ORF">Cvel_28471</name>
</gene>
<feature type="compositionally biased region" description="Basic and acidic residues" evidence="1">
    <location>
        <begin position="615"/>
        <end position="659"/>
    </location>
</feature>
<feature type="compositionally biased region" description="Polar residues" evidence="1">
    <location>
        <begin position="1176"/>
        <end position="1185"/>
    </location>
</feature>
<dbReference type="InterPro" id="IPR051412">
    <property type="entry name" value="Formin_Homology_Diaphanous_sf"/>
</dbReference>
<protein>
    <recommendedName>
        <fullName evidence="3">HTH OST-type domain-containing protein</fullName>
    </recommendedName>
</protein>
<dbReference type="EMBL" id="CDMZ01002972">
    <property type="protein sequence ID" value="CEM44613.1"/>
    <property type="molecule type" value="Genomic_DNA"/>
</dbReference>
<feature type="region of interest" description="Disordered" evidence="1">
    <location>
        <begin position="1"/>
        <end position="197"/>
    </location>
</feature>
<feature type="compositionally biased region" description="Basic and acidic residues" evidence="1">
    <location>
        <begin position="108"/>
        <end position="164"/>
    </location>
</feature>
<feature type="region of interest" description="Disordered" evidence="1">
    <location>
        <begin position="1235"/>
        <end position="1300"/>
    </location>
</feature>
<dbReference type="PANTHER" id="PTHR45691">
    <property type="entry name" value="PROTEIN DIAPHANOUS"/>
    <property type="match status" value="1"/>
</dbReference>
<feature type="compositionally biased region" description="Acidic residues" evidence="1">
    <location>
        <begin position="664"/>
        <end position="685"/>
    </location>
</feature>
<sequence length="1300" mass="135582">MGKQGWSPRKAAESGGAPESQEQPTDTATKPEKSSPQPQRGFGNNVDPKKIDPKRVSAQGKTIRAKSESPTKSSSTQKQEEEKQKKPPGYKLSLEDIQLAAAKAVAAAKERSEKKDTDPVDGEADGKKDGGTGEGKKALATSHDHLETLLKNAAEKGKGQKPKLDPSAPEFRPSFIPSAAAQARPSSAGGSQGRNASRALLAAIKGHPMDLQQARGPAGTKVDVDSLFMQASSKQQGGDPLLAKLIKGNCARLLKEAGPAGMRLEDIPSKYAENYHTPLEWHRVGATSLRDFVLSLGDEIFLEENRQKGTMAKFTPPPPPPVVSPAGNPPQRIATALSAGAKAPPLLQAPPPHLLAPAVTISPGGTAQSLPPNVGGGLQLLSPSARSGVPSSHPRSPLSPNAPPFESTAMSLGSLGSPASRGIVPPPPPPPHTLPHAPPMPPSPTTGVHANLALLIPQINRAVHVLNAESSGTPAQKLEVSSQMRHLVELLQAAASPILAQTHSSPPSGALDASSSPAAALAALSHILSGEAGRDAARSPETRAQLEAISAAAAAVSAAEKGLSGEMGAENSPVVSKPLLLQMVFELVSSCCERQACRWEKGEDLVELQNEVKTQQEKAKEKEKLEKSVSRDGGDESPSKKEKKKDKTDNEEGITKDGSFEIVGESEDEDDDEEGDDESCDEGEDCSPNTRAERKKQKKREKKEKKKRRKILLRELARQASEGVLRLSDSAVALAESRAAAAGAETTTKQTPDQLLKEATSEKGEKEKDSKTTTEGGEQSKTSPSFQKRRSTEMLNQILEDEGLEKRRKEYRDRSVGVLVSAIKAEWAKRYGAVHPLTLCMSFFGFRKLKFLLMEVPNLVITGSGGFMRVATVSHAKAFSSVFPPVGLDADGVTPVVAVLTPSSSDPVFCAGGAAKEGCGGTTAAAGSPETKGRLSIPVPATADADGASTTSARGGAGGVTTANASANSGVAMQAQCRQHLTQLIFSLVLKTCQDQYTKWQASNAVKALTPSSDEKKAEAGGEGAKAEGEKKKDKDESGEKKEKEKESSPPEEDAEAQELAAHGVKGVLVSELRELWLQSYGTPLQGLMERAGFKRVARLVQGTPGVRVVGQGRGMRCIVSVGSVLLRPGEAPVSPVSALMPGAGGHSNLSPFSAALRAAQLSDTSGAAGRGLSPVPSSAHTGAMTTPARASGPQEAGRTLTVEEALRVMKQTTAMQAVAMATIAGHLPAGDSVPPHAAAFPPTPTASSGLSPHAARGPPPSSPISPGVPPPPPSRLSAGQIPPPPGLNYGGTLSPTARS</sequence>
<feature type="compositionally biased region" description="Basic residues" evidence="1">
    <location>
        <begin position="693"/>
        <end position="710"/>
    </location>
</feature>
<dbReference type="GO" id="GO:0005884">
    <property type="term" value="C:actin filament"/>
    <property type="evidence" value="ECO:0007669"/>
    <property type="project" value="TreeGrafter"/>
</dbReference>
<feature type="compositionally biased region" description="Polar residues" evidence="1">
    <location>
        <begin position="773"/>
        <end position="786"/>
    </location>
</feature>
<dbReference type="VEuPathDB" id="CryptoDB:Cvel_28471"/>
<dbReference type="PANTHER" id="PTHR45691:SF1">
    <property type="entry name" value="FH2 DOMAIN-CONTAINING PROTEIN 1-RELATED"/>
    <property type="match status" value="1"/>
</dbReference>
<proteinExistence type="predicted"/>
<evidence type="ECO:0000313" key="2">
    <source>
        <dbReference type="EMBL" id="CEM44613.1"/>
    </source>
</evidence>
<feature type="compositionally biased region" description="Pro residues" evidence="1">
    <location>
        <begin position="1258"/>
        <end position="1275"/>
    </location>
</feature>
<dbReference type="GO" id="GO:0030041">
    <property type="term" value="P:actin filament polymerization"/>
    <property type="evidence" value="ECO:0007669"/>
    <property type="project" value="TreeGrafter"/>
</dbReference>
<feature type="region of interest" description="Disordered" evidence="1">
    <location>
        <begin position="1166"/>
        <end position="1198"/>
    </location>
</feature>
<feature type="compositionally biased region" description="Basic and acidic residues" evidence="1">
    <location>
        <begin position="1013"/>
        <end position="1049"/>
    </location>
</feature>
<feature type="region of interest" description="Disordered" evidence="1">
    <location>
        <begin position="615"/>
        <end position="710"/>
    </location>
</feature>
<organism evidence="2">
    <name type="scientific">Chromera velia CCMP2878</name>
    <dbReference type="NCBI Taxonomy" id="1169474"/>
    <lineage>
        <taxon>Eukaryota</taxon>
        <taxon>Sar</taxon>
        <taxon>Alveolata</taxon>
        <taxon>Colpodellida</taxon>
        <taxon>Chromeraceae</taxon>
        <taxon>Chromera</taxon>
    </lineage>
</organism>
<name>A0A0G4HKL2_9ALVE</name>
<evidence type="ECO:0008006" key="3">
    <source>
        <dbReference type="Google" id="ProtNLM"/>
    </source>
</evidence>
<accession>A0A0G4HKL2</accession>
<feature type="compositionally biased region" description="Low complexity" evidence="1">
    <location>
        <begin position="177"/>
        <end position="189"/>
    </location>
</feature>
<feature type="compositionally biased region" description="Polar residues" evidence="1">
    <location>
        <begin position="381"/>
        <end position="394"/>
    </location>
</feature>
<feature type="region of interest" description="Disordered" evidence="1">
    <location>
        <begin position="1006"/>
        <end position="1059"/>
    </location>
</feature>
<evidence type="ECO:0000256" key="1">
    <source>
        <dbReference type="SAM" id="MobiDB-lite"/>
    </source>
</evidence>
<feature type="non-terminal residue" evidence="2">
    <location>
        <position position="1300"/>
    </location>
</feature>
<feature type="compositionally biased region" description="Pro residues" evidence="1">
    <location>
        <begin position="424"/>
        <end position="444"/>
    </location>
</feature>
<feature type="region of interest" description="Disordered" evidence="1">
    <location>
        <begin position="739"/>
        <end position="792"/>
    </location>
</feature>
<reference evidence="2" key="1">
    <citation type="submission" date="2014-11" db="EMBL/GenBank/DDBJ databases">
        <authorList>
            <person name="Otto D Thomas"/>
            <person name="Naeem Raeece"/>
        </authorList>
    </citation>
    <scope>NUCLEOTIDE SEQUENCE</scope>
</reference>
<feature type="compositionally biased region" description="Polar residues" evidence="1">
    <location>
        <begin position="20"/>
        <end position="38"/>
    </location>
</feature>
<feature type="compositionally biased region" description="Basic and acidic residues" evidence="1">
    <location>
        <begin position="755"/>
        <end position="772"/>
    </location>
</feature>
<feature type="region of interest" description="Disordered" evidence="1">
    <location>
        <begin position="366"/>
        <end position="448"/>
    </location>
</feature>
<dbReference type="Gene3D" id="3.30.420.610">
    <property type="entry name" value="LOTUS domain-like"/>
    <property type="match status" value="1"/>
</dbReference>
<dbReference type="InterPro" id="IPR041966">
    <property type="entry name" value="LOTUS-like"/>
</dbReference>